<name>A0ABP6TFL6_9ACTN</name>
<evidence type="ECO:0000313" key="1">
    <source>
        <dbReference type="EMBL" id="GAA3493994.1"/>
    </source>
</evidence>
<sequence length="97" mass="11069">MLDEQRSGRDLRNFVLPELGQLLKTGDPWEPYRVLDGRGRPVAPVALYLKELMARDSSPLTPRSYGMDLLRWFRFLWALGIEWDRATGKTPGTSCCG</sequence>
<reference evidence="2" key="1">
    <citation type="journal article" date="2019" name="Int. J. Syst. Evol. Microbiol.">
        <title>The Global Catalogue of Microorganisms (GCM) 10K type strain sequencing project: providing services to taxonomists for standard genome sequencing and annotation.</title>
        <authorList>
            <consortium name="The Broad Institute Genomics Platform"/>
            <consortium name="The Broad Institute Genome Sequencing Center for Infectious Disease"/>
            <person name="Wu L."/>
            <person name="Ma J."/>
        </authorList>
    </citation>
    <scope>NUCLEOTIDE SEQUENCE [LARGE SCALE GENOMIC DNA]</scope>
    <source>
        <strain evidence="2">JCM 4816</strain>
    </source>
</reference>
<dbReference type="EMBL" id="BAAAXF010000014">
    <property type="protein sequence ID" value="GAA3493994.1"/>
    <property type="molecule type" value="Genomic_DNA"/>
</dbReference>
<organism evidence="1 2">
    <name type="scientific">Streptomyces prasinosporus</name>
    <dbReference type="NCBI Taxonomy" id="68256"/>
    <lineage>
        <taxon>Bacteria</taxon>
        <taxon>Bacillati</taxon>
        <taxon>Actinomycetota</taxon>
        <taxon>Actinomycetes</taxon>
        <taxon>Kitasatosporales</taxon>
        <taxon>Streptomycetaceae</taxon>
        <taxon>Streptomyces</taxon>
        <taxon>Streptomyces albogriseolus group</taxon>
    </lineage>
</organism>
<keyword evidence="2" id="KW-1185">Reference proteome</keyword>
<protein>
    <recommendedName>
        <fullName evidence="3">Core-binding (CB) domain-containing protein</fullName>
    </recommendedName>
</protein>
<proteinExistence type="predicted"/>
<accession>A0ABP6TFL6</accession>
<evidence type="ECO:0008006" key="3">
    <source>
        <dbReference type="Google" id="ProtNLM"/>
    </source>
</evidence>
<evidence type="ECO:0000313" key="2">
    <source>
        <dbReference type="Proteomes" id="UP001501455"/>
    </source>
</evidence>
<gene>
    <name evidence="1" type="ORF">GCM10019016_010930</name>
</gene>
<dbReference type="Proteomes" id="UP001501455">
    <property type="component" value="Unassembled WGS sequence"/>
</dbReference>
<comment type="caution">
    <text evidence="1">The sequence shown here is derived from an EMBL/GenBank/DDBJ whole genome shotgun (WGS) entry which is preliminary data.</text>
</comment>